<dbReference type="HOGENOM" id="CLU_128110_1_0_6"/>
<dbReference type="EMBL" id="DF196823">
    <property type="protein sequence ID" value="GAD32622.1"/>
    <property type="molecule type" value="Genomic_DNA"/>
</dbReference>
<dbReference type="InterPro" id="IPR008878">
    <property type="entry name" value="Transposase_IS66_Orf2"/>
</dbReference>
<evidence type="ECO:0000313" key="2">
    <source>
        <dbReference type="Proteomes" id="UP000030675"/>
    </source>
</evidence>
<dbReference type="Proteomes" id="UP000030675">
    <property type="component" value="Unassembled WGS sequence"/>
</dbReference>
<accession>V5H6K8</accession>
<dbReference type="RefSeq" id="WP_023935541.1">
    <property type="nucleotide sequence ID" value="NZ_DF196823.1"/>
</dbReference>
<dbReference type="PANTHER" id="PTHR36455">
    <property type="match status" value="1"/>
</dbReference>
<reference evidence="2" key="1">
    <citation type="submission" date="2012-12" db="EMBL/GenBank/DDBJ databases">
        <title>Genome Sequence of Photobacterium leiognathi lrivu.4.1.</title>
        <authorList>
            <person name="Urbanczyk H."/>
            <person name="Ogura Y."/>
            <person name="Hayashi T."/>
            <person name="Dunlap P.V."/>
        </authorList>
    </citation>
    <scope>NUCLEOTIDE SEQUENCE [LARGE SCALE GENOMIC DNA]</scope>
    <source>
        <strain evidence="2">lrivu.4.1</strain>
    </source>
</reference>
<dbReference type="NCBIfam" id="NF033819">
    <property type="entry name" value="IS66_TnpB"/>
    <property type="match status" value="1"/>
</dbReference>
<dbReference type="AlphaFoldDB" id="V5H6K8"/>
<protein>
    <submittedName>
        <fullName evidence="1">Cytochrome o ubiquinol oxidase subunit III</fullName>
    </submittedName>
</protein>
<dbReference type="Pfam" id="PF05717">
    <property type="entry name" value="TnpB_IS66"/>
    <property type="match status" value="1"/>
</dbReference>
<dbReference type="PANTHER" id="PTHR36455:SF1">
    <property type="entry name" value="BLR8292 PROTEIN"/>
    <property type="match status" value="1"/>
</dbReference>
<proteinExistence type="predicted"/>
<organism evidence="1 2">
    <name type="scientific">Photobacterium leiognathi lrivu.4.1</name>
    <dbReference type="NCBI Taxonomy" id="1248232"/>
    <lineage>
        <taxon>Bacteria</taxon>
        <taxon>Pseudomonadati</taxon>
        <taxon>Pseudomonadota</taxon>
        <taxon>Gammaproteobacteria</taxon>
        <taxon>Vibrionales</taxon>
        <taxon>Vibrionaceae</taxon>
        <taxon>Photobacterium</taxon>
    </lineage>
</organism>
<sequence length="118" mass="13744">MIPSGAIYLVSGITDMRKSIDGLSLIVADVLEMDPLSSAWFIFCNRGRDKIKILFWDTNGFWLYYRRLEKGRFKWPKPTAAGHIHISSQQLNWLLSGITWKTQRLTNPFMAEKCELEY</sequence>
<dbReference type="eggNOG" id="COG3436">
    <property type="taxonomic scope" value="Bacteria"/>
</dbReference>
<gene>
    <name evidence="1" type="ORF">PLEI_4301</name>
</gene>
<evidence type="ECO:0000313" key="1">
    <source>
        <dbReference type="EMBL" id="GAD32622.1"/>
    </source>
</evidence>
<name>V5H6K8_PHOLE</name>